<dbReference type="AlphaFoldDB" id="M1C434"/>
<reference evidence="1" key="2">
    <citation type="submission" date="2015-06" db="UniProtKB">
        <authorList>
            <consortium name="EnsemblPlants"/>
        </authorList>
    </citation>
    <scope>IDENTIFICATION</scope>
    <source>
        <strain evidence="1">DM1-3 516 R44</strain>
    </source>
</reference>
<proteinExistence type="predicted"/>
<protein>
    <submittedName>
        <fullName evidence="1">Uncharacterized protein</fullName>
    </submittedName>
</protein>
<keyword evidence="2" id="KW-1185">Reference proteome</keyword>
<name>M1C434_SOLTU</name>
<sequence>MRVSDKTLKFFQRNPSSFNLLDTLDSHLGENIAMAPHQSDPTCLQLRATTLWHVWQKTLAIISTEIVPILPRF</sequence>
<accession>M1C434</accession>
<dbReference type="PaxDb" id="4113-PGSC0003DMT400059300"/>
<dbReference type="Gramene" id="PGSC0003DMT400059300">
    <property type="protein sequence ID" value="PGSC0003DMT400059300"/>
    <property type="gene ID" value="PGSC0003DMG400023041"/>
</dbReference>
<dbReference type="HOGENOM" id="CLU_2709687_0_0_1"/>
<evidence type="ECO:0000313" key="2">
    <source>
        <dbReference type="Proteomes" id="UP000011115"/>
    </source>
</evidence>
<dbReference type="Proteomes" id="UP000011115">
    <property type="component" value="Unassembled WGS sequence"/>
</dbReference>
<organism evidence="1 2">
    <name type="scientific">Solanum tuberosum</name>
    <name type="common">Potato</name>
    <dbReference type="NCBI Taxonomy" id="4113"/>
    <lineage>
        <taxon>Eukaryota</taxon>
        <taxon>Viridiplantae</taxon>
        <taxon>Streptophyta</taxon>
        <taxon>Embryophyta</taxon>
        <taxon>Tracheophyta</taxon>
        <taxon>Spermatophyta</taxon>
        <taxon>Magnoliopsida</taxon>
        <taxon>eudicotyledons</taxon>
        <taxon>Gunneridae</taxon>
        <taxon>Pentapetalae</taxon>
        <taxon>asterids</taxon>
        <taxon>lamiids</taxon>
        <taxon>Solanales</taxon>
        <taxon>Solanaceae</taxon>
        <taxon>Solanoideae</taxon>
        <taxon>Solaneae</taxon>
        <taxon>Solanum</taxon>
    </lineage>
</organism>
<dbReference type="InParanoid" id="M1C434"/>
<evidence type="ECO:0000313" key="1">
    <source>
        <dbReference type="EnsemblPlants" id="PGSC0003DMT400059300"/>
    </source>
</evidence>
<dbReference type="EnsemblPlants" id="PGSC0003DMT400059300">
    <property type="protein sequence ID" value="PGSC0003DMT400059300"/>
    <property type="gene ID" value="PGSC0003DMG400023041"/>
</dbReference>
<reference evidence="2" key="1">
    <citation type="journal article" date="2011" name="Nature">
        <title>Genome sequence and analysis of the tuber crop potato.</title>
        <authorList>
            <consortium name="The Potato Genome Sequencing Consortium"/>
        </authorList>
    </citation>
    <scope>NUCLEOTIDE SEQUENCE [LARGE SCALE GENOMIC DNA]</scope>
    <source>
        <strain evidence="2">cv. DM1-3 516 R44</strain>
    </source>
</reference>